<protein>
    <submittedName>
        <fullName evidence="2">Uncharacterized protein</fullName>
    </submittedName>
</protein>
<evidence type="ECO:0000256" key="1">
    <source>
        <dbReference type="SAM" id="Phobius"/>
    </source>
</evidence>
<keyword evidence="1" id="KW-0812">Transmembrane</keyword>
<comment type="caution">
    <text evidence="2">The sequence shown here is derived from an EMBL/GenBank/DDBJ whole genome shotgun (WGS) entry which is preliminary data.</text>
</comment>
<dbReference type="AlphaFoldDB" id="A0A5R9BXU6"/>
<evidence type="ECO:0000313" key="3">
    <source>
        <dbReference type="Proteomes" id="UP000307201"/>
    </source>
</evidence>
<name>A0A5R9BXU6_9LACT</name>
<keyword evidence="1" id="KW-1133">Transmembrane helix</keyword>
<organism evidence="2 3">
    <name type="scientific">Marinilactibacillus psychrotolerans</name>
    <dbReference type="NCBI Taxonomy" id="191770"/>
    <lineage>
        <taxon>Bacteria</taxon>
        <taxon>Bacillati</taxon>
        <taxon>Bacillota</taxon>
        <taxon>Bacilli</taxon>
        <taxon>Lactobacillales</taxon>
        <taxon>Carnobacteriaceae</taxon>
        <taxon>Marinilactibacillus</taxon>
    </lineage>
</organism>
<dbReference type="Pfam" id="PF13384">
    <property type="entry name" value="HTH_23"/>
    <property type="match status" value="1"/>
</dbReference>
<dbReference type="InterPro" id="IPR036388">
    <property type="entry name" value="WH-like_DNA-bd_sf"/>
</dbReference>
<accession>A0A5R9BXU6</accession>
<dbReference type="Proteomes" id="UP000307201">
    <property type="component" value="Unassembled WGS sequence"/>
</dbReference>
<dbReference type="EMBL" id="VBTE01000051">
    <property type="protein sequence ID" value="TLQ05536.1"/>
    <property type="molecule type" value="Genomic_DNA"/>
</dbReference>
<gene>
    <name evidence="2" type="ORF">FEZ48_12190</name>
</gene>
<sequence length="119" mass="13765">MELWIITGVLFGISAILMIYSFFKKEEKDRTYKELEDVSLNLVQIIYGLNKRIQNLENELKIEKPEETFPDRVTNITQTHILTLFTQGLSAKEISEHLHVSETSVQHTIDAYISEGIHS</sequence>
<dbReference type="OrthoDB" id="2166966at2"/>
<feature type="transmembrane region" description="Helical" evidence="1">
    <location>
        <begin position="6"/>
        <end position="23"/>
    </location>
</feature>
<keyword evidence="1" id="KW-0472">Membrane</keyword>
<dbReference type="STRING" id="191770.SAMN04488013_103124"/>
<reference evidence="2 3" key="1">
    <citation type="submission" date="2019-05" db="EMBL/GenBank/DDBJ databases">
        <title>The metagenome of a microbial culture collection derived from dairy environment covers the genomic content of the human microbiome.</title>
        <authorList>
            <person name="Roder T."/>
            <person name="Wuthrich D."/>
            <person name="Sattari Z."/>
            <person name="Von Ah U."/>
            <person name="Bar C."/>
            <person name="Ronchi F."/>
            <person name="Macpherson A.J."/>
            <person name="Ganal-Vonarburg S.C."/>
            <person name="Bruggmann R."/>
            <person name="Vergeres G."/>
        </authorList>
    </citation>
    <scope>NUCLEOTIDE SEQUENCE [LARGE SCALE GENOMIC DNA]</scope>
    <source>
        <strain evidence="2 3">FAM 24235</strain>
    </source>
</reference>
<proteinExistence type="predicted"/>
<dbReference type="Gene3D" id="1.10.10.10">
    <property type="entry name" value="Winged helix-like DNA-binding domain superfamily/Winged helix DNA-binding domain"/>
    <property type="match status" value="1"/>
</dbReference>
<dbReference type="RefSeq" id="WP_138472990.1">
    <property type="nucleotide sequence ID" value="NZ_JBGQQH010000001.1"/>
</dbReference>
<evidence type="ECO:0000313" key="2">
    <source>
        <dbReference type="EMBL" id="TLQ05536.1"/>
    </source>
</evidence>